<dbReference type="InParanoid" id="A0A4Q1BRV1"/>
<feature type="compositionally biased region" description="Low complexity" evidence="1">
    <location>
        <begin position="49"/>
        <end position="87"/>
    </location>
</feature>
<accession>A0A4Q1BRV1</accession>
<dbReference type="AlphaFoldDB" id="A0A4Q1BRV1"/>
<evidence type="ECO:0000313" key="2">
    <source>
        <dbReference type="EMBL" id="RXK40650.1"/>
    </source>
</evidence>
<dbReference type="EMBL" id="SDIL01000016">
    <property type="protein sequence ID" value="RXK40650.1"/>
    <property type="molecule type" value="Genomic_DNA"/>
</dbReference>
<keyword evidence="3" id="KW-1185">Reference proteome</keyword>
<reference evidence="2 3" key="1">
    <citation type="submission" date="2016-06" db="EMBL/GenBank/DDBJ databases">
        <title>Evolution of pathogenesis and genome organization in the Tremellales.</title>
        <authorList>
            <person name="Cuomo C."/>
            <person name="Litvintseva A."/>
            <person name="Heitman J."/>
            <person name="Chen Y."/>
            <person name="Sun S."/>
            <person name="Springer D."/>
            <person name="Dromer F."/>
            <person name="Young S."/>
            <person name="Zeng Q."/>
            <person name="Chapman S."/>
            <person name="Gujja S."/>
            <person name="Saif S."/>
            <person name="Birren B."/>
        </authorList>
    </citation>
    <scope>NUCLEOTIDE SEQUENCE [LARGE SCALE GENOMIC DNA]</scope>
    <source>
        <strain evidence="2 3">ATCC 28783</strain>
    </source>
</reference>
<feature type="region of interest" description="Disordered" evidence="1">
    <location>
        <begin position="49"/>
        <end position="114"/>
    </location>
</feature>
<dbReference type="Proteomes" id="UP000289152">
    <property type="component" value="Unassembled WGS sequence"/>
</dbReference>
<evidence type="ECO:0000256" key="1">
    <source>
        <dbReference type="SAM" id="MobiDB-lite"/>
    </source>
</evidence>
<proteinExistence type="predicted"/>
<sequence length="135" mass="14223">MSKMSQSQENVGLGLFGVSTRITQSSITPNLKSTDNISVLSTLSTPFTLSTKSTVSPVSPISPVSPTSSVSPISPISPVSTFSTISTGSTPTKISTEKRNEKSIPLPPCPTPSNVAVFPDAPEMGYDFDFYYSTP</sequence>
<comment type="caution">
    <text evidence="2">The sequence shown here is derived from an EMBL/GenBank/DDBJ whole genome shotgun (WGS) entry which is preliminary data.</text>
</comment>
<protein>
    <submittedName>
        <fullName evidence="2">Uncharacterized protein</fullName>
    </submittedName>
</protein>
<gene>
    <name evidence="2" type="ORF">M231_02107</name>
</gene>
<name>A0A4Q1BRV1_TREME</name>
<evidence type="ECO:0000313" key="3">
    <source>
        <dbReference type="Proteomes" id="UP000289152"/>
    </source>
</evidence>
<organism evidence="2 3">
    <name type="scientific">Tremella mesenterica</name>
    <name type="common">Jelly fungus</name>
    <dbReference type="NCBI Taxonomy" id="5217"/>
    <lineage>
        <taxon>Eukaryota</taxon>
        <taxon>Fungi</taxon>
        <taxon>Dikarya</taxon>
        <taxon>Basidiomycota</taxon>
        <taxon>Agaricomycotina</taxon>
        <taxon>Tremellomycetes</taxon>
        <taxon>Tremellales</taxon>
        <taxon>Tremellaceae</taxon>
        <taxon>Tremella</taxon>
    </lineage>
</organism>